<feature type="domain" description="Aminotransferase class V" evidence="4">
    <location>
        <begin position="40"/>
        <end position="314"/>
    </location>
</feature>
<evidence type="ECO:0000256" key="3">
    <source>
        <dbReference type="ARBA" id="ARBA00022898"/>
    </source>
</evidence>
<organism evidence="5 6">
    <name type="scientific">Roseomonas fluvialis</name>
    <dbReference type="NCBI Taxonomy" id="1750527"/>
    <lineage>
        <taxon>Bacteria</taxon>
        <taxon>Pseudomonadati</taxon>
        <taxon>Pseudomonadota</taxon>
        <taxon>Alphaproteobacteria</taxon>
        <taxon>Acetobacterales</taxon>
        <taxon>Roseomonadaceae</taxon>
        <taxon>Roseomonas</taxon>
    </lineage>
</organism>
<dbReference type="GO" id="GO:0008483">
    <property type="term" value="F:transaminase activity"/>
    <property type="evidence" value="ECO:0007669"/>
    <property type="project" value="UniProtKB-KW"/>
</dbReference>
<evidence type="ECO:0000256" key="1">
    <source>
        <dbReference type="ARBA" id="ARBA00001933"/>
    </source>
</evidence>
<dbReference type="PANTHER" id="PTHR21152">
    <property type="entry name" value="AMINOTRANSFERASE CLASS V"/>
    <property type="match status" value="1"/>
</dbReference>
<sequence>MFDRAIQPSGACAPPAIALKKEPTMSAATRIPRGRQFFANPGPTNIPDSILKAVAHVSVDFNDPAFLKVYDDAVAGVKRILRTQHDVFLYTGSGHAAWEAALVNLFSAGDELLVIETGYFSESWAKMAQDFGLKIRTLAADWRRGADFAALRAMLAADTGHAIKAICAVQNETATGMELPLPEVRAALQATNHPALLLVDTISSLGSMEFRMDDWGVDVAVGGSQKGLMLPTGMSFTGASPKALAAHAASTLPKSYLNWTHMLTRRHKSFIGTVPTSLFYGLQESVRLLEEEGLDQVFARHARLAEAVRRCVRHWSGNNGPQLFCLSPDRYSNSVTAVMMPEGHDGDALRRIALQVFNVSLGGGLGPLGGKVFRIGHLGDLNEPMILGTLATVEAAMRVAGVPHAPGGVNAAVEYLADAARS</sequence>
<proteinExistence type="inferred from homology"/>
<comment type="similarity">
    <text evidence="2">Belongs to the class-V pyridoxal-phosphate-dependent aminotransferase family.</text>
</comment>
<dbReference type="SUPFAM" id="SSF53383">
    <property type="entry name" value="PLP-dependent transferases"/>
    <property type="match status" value="1"/>
</dbReference>
<keyword evidence="3" id="KW-0663">Pyridoxal phosphate</keyword>
<dbReference type="InterPro" id="IPR015421">
    <property type="entry name" value="PyrdxlP-dep_Trfase_major"/>
</dbReference>
<evidence type="ECO:0000313" key="5">
    <source>
        <dbReference type="EMBL" id="BDG74530.1"/>
    </source>
</evidence>
<dbReference type="InterPro" id="IPR015424">
    <property type="entry name" value="PyrdxlP-dep_Trfase"/>
</dbReference>
<dbReference type="Pfam" id="PF00266">
    <property type="entry name" value="Aminotran_5"/>
    <property type="match status" value="1"/>
</dbReference>
<dbReference type="PIRSF" id="PIRSF000524">
    <property type="entry name" value="SPT"/>
    <property type="match status" value="1"/>
</dbReference>
<name>A0ABN6P8D8_9PROT</name>
<evidence type="ECO:0000259" key="4">
    <source>
        <dbReference type="Pfam" id="PF00266"/>
    </source>
</evidence>
<keyword evidence="5" id="KW-0032">Aminotransferase</keyword>
<dbReference type="InterPro" id="IPR000192">
    <property type="entry name" value="Aminotrans_V_dom"/>
</dbReference>
<dbReference type="InterPro" id="IPR024169">
    <property type="entry name" value="SP_NH2Trfase/AEP_transaminase"/>
</dbReference>
<dbReference type="PANTHER" id="PTHR21152:SF40">
    <property type="entry name" value="ALANINE--GLYOXYLATE AMINOTRANSFERASE"/>
    <property type="match status" value="1"/>
</dbReference>
<evidence type="ECO:0000313" key="6">
    <source>
        <dbReference type="Proteomes" id="UP000831327"/>
    </source>
</evidence>
<keyword evidence="6" id="KW-1185">Reference proteome</keyword>
<accession>A0ABN6P8D8</accession>
<protein>
    <submittedName>
        <fullName evidence="5">Serine--glyoxylate aminotransferase</fullName>
    </submittedName>
</protein>
<dbReference type="Gene3D" id="3.40.640.10">
    <property type="entry name" value="Type I PLP-dependent aspartate aminotransferase-like (Major domain)"/>
    <property type="match status" value="1"/>
</dbReference>
<dbReference type="InterPro" id="IPR015422">
    <property type="entry name" value="PyrdxlP-dep_Trfase_small"/>
</dbReference>
<dbReference type="Gene3D" id="3.90.1150.10">
    <property type="entry name" value="Aspartate Aminotransferase, domain 1"/>
    <property type="match status" value="1"/>
</dbReference>
<dbReference type="EMBL" id="AP025637">
    <property type="protein sequence ID" value="BDG74530.1"/>
    <property type="molecule type" value="Genomic_DNA"/>
</dbReference>
<keyword evidence="5" id="KW-0808">Transferase</keyword>
<gene>
    <name evidence="5" type="ORF">Rmf_44590</name>
</gene>
<comment type="cofactor">
    <cofactor evidence="1">
        <name>pyridoxal 5'-phosphate</name>
        <dbReference type="ChEBI" id="CHEBI:597326"/>
    </cofactor>
</comment>
<reference evidence="5 6" key="1">
    <citation type="journal article" date="2016" name="Microbes Environ.">
        <title>Phylogenetically diverse aerobic anoxygenic phototrophic bacteria isolated from epilithic biofilms in Tama river, Japan.</title>
        <authorList>
            <person name="Hirose S."/>
            <person name="Matsuura K."/>
            <person name="Haruta S."/>
        </authorList>
    </citation>
    <scope>NUCLEOTIDE SEQUENCE [LARGE SCALE GENOMIC DNA]</scope>
    <source>
        <strain evidence="5 6">S08</strain>
    </source>
</reference>
<dbReference type="Proteomes" id="UP000831327">
    <property type="component" value="Chromosome"/>
</dbReference>
<evidence type="ECO:0000256" key="2">
    <source>
        <dbReference type="ARBA" id="ARBA00009236"/>
    </source>
</evidence>